<feature type="binding site" evidence="14">
    <location>
        <position position="165"/>
    </location>
    <ligand>
        <name>Mg(2+)</name>
        <dbReference type="ChEBI" id="CHEBI:18420"/>
    </ligand>
</feature>
<evidence type="ECO:0000256" key="7">
    <source>
        <dbReference type="ARBA" id="ARBA00022842"/>
    </source>
</evidence>
<keyword evidence="7 14" id="KW-0460">Magnesium</keyword>
<evidence type="ECO:0000256" key="2">
    <source>
        <dbReference type="ARBA" id="ARBA00011738"/>
    </source>
</evidence>
<dbReference type="InterPro" id="IPR029061">
    <property type="entry name" value="THDP-binding"/>
</dbReference>
<evidence type="ECO:0000256" key="1">
    <source>
        <dbReference type="ARBA" id="ARBA00007131"/>
    </source>
</evidence>
<keyword evidence="4 16" id="KW-0808">Transferase</keyword>
<dbReference type="PROSITE" id="PS00802">
    <property type="entry name" value="TRANSKETOLASE_2"/>
    <property type="match status" value="1"/>
</dbReference>
<keyword evidence="6 16" id="KW-0106">Calcium</keyword>
<dbReference type="RefSeq" id="WP_015597708.1">
    <property type="nucleotide sequence ID" value="NC_021172.1"/>
</dbReference>
<evidence type="ECO:0000256" key="14">
    <source>
        <dbReference type="PIRSR" id="PIRSR605478-4"/>
    </source>
</evidence>
<dbReference type="STRING" id="670307.HYPDE_29993"/>
<dbReference type="FunFam" id="3.40.50.970:FF:000004">
    <property type="entry name" value="Transketolase"/>
    <property type="match status" value="1"/>
</dbReference>
<evidence type="ECO:0000313" key="18">
    <source>
        <dbReference type="EMBL" id="AGK57673.1"/>
    </source>
</evidence>
<dbReference type="CDD" id="cd02012">
    <property type="entry name" value="TPP_TK"/>
    <property type="match status" value="1"/>
</dbReference>
<evidence type="ECO:0000256" key="11">
    <source>
        <dbReference type="PIRSR" id="PIRSR605478-1"/>
    </source>
</evidence>
<dbReference type="InterPro" id="IPR055152">
    <property type="entry name" value="Transketolase-like_C_2"/>
</dbReference>
<dbReference type="eggNOG" id="COG0021">
    <property type="taxonomic scope" value="Bacteria"/>
</dbReference>
<feature type="binding site" evidence="12">
    <location>
        <position position="478"/>
    </location>
    <ligand>
        <name>substrate</name>
    </ligand>
</feature>
<feature type="binding site" evidence="13">
    <location>
        <position position="442"/>
    </location>
    <ligand>
        <name>thiamine diphosphate</name>
        <dbReference type="ChEBI" id="CHEBI:58937"/>
    </ligand>
</feature>
<evidence type="ECO:0000256" key="6">
    <source>
        <dbReference type="ARBA" id="ARBA00022837"/>
    </source>
</evidence>
<dbReference type="GO" id="GO:0004802">
    <property type="term" value="F:transketolase activity"/>
    <property type="evidence" value="ECO:0007669"/>
    <property type="project" value="UniProtKB-UniRule"/>
</dbReference>
<feature type="site" description="Important for catalytic activity" evidence="15">
    <location>
        <position position="38"/>
    </location>
</feature>
<feature type="binding site" evidence="13">
    <location>
        <position position="166"/>
    </location>
    <ligand>
        <name>thiamine diphosphate</name>
        <dbReference type="ChEBI" id="CHEBI:58937"/>
    </ligand>
</feature>
<feature type="domain" description="Transketolase-like pyrimidine-binding" evidence="17">
    <location>
        <begin position="359"/>
        <end position="530"/>
    </location>
</feature>
<feature type="active site" description="Proton donor" evidence="11">
    <location>
        <position position="416"/>
    </location>
</feature>
<dbReference type="CDD" id="cd07033">
    <property type="entry name" value="TPP_PYR_DXS_TK_like"/>
    <property type="match status" value="1"/>
</dbReference>
<dbReference type="InterPro" id="IPR049557">
    <property type="entry name" value="Transketolase_CS"/>
</dbReference>
<comment type="catalytic activity">
    <reaction evidence="9 16">
        <text>D-sedoheptulose 7-phosphate + D-glyceraldehyde 3-phosphate = aldehydo-D-ribose 5-phosphate + D-xylulose 5-phosphate</text>
        <dbReference type="Rhea" id="RHEA:10508"/>
        <dbReference type="ChEBI" id="CHEBI:57483"/>
        <dbReference type="ChEBI" id="CHEBI:57737"/>
        <dbReference type="ChEBI" id="CHEBI:58273"/>
        <dbReference type="ChEBI" id="CHEBI:59776"/>
        <dbReference type="EC" id="2.2.1.1"/>
    </reaction>
</comment>
<feature type="binding site" evidence="12">
    <location>
        <position position="389"/>
    </location>
    <ligand>
        <name>substrate</name>
    </ligand>
</feature>
<feature type="binding site" evidence="13">
    <location>
        <position position="78"/>
    </location>
    <ligand>
        <name>thiamine diphosphate</name>
        <dbReference type="ChEBI" id="CHEBI:58937"/>
    </ligand>
</feature>
<dbReference type="Pfam" id="PF00456">
    <property type="entry name" value="Transketolase_N"/>
    <property type="match status" value="1"/>
</dbReference>
<dbReference type="GO" id="GO:0046872">
    <property type="term" value="F:metal ion binding"/>
    <property type="evidence" value="ECO:0007669"/>
    <property type="project" value="UniProtKB-KW"/>
</dbReference>
<keyword evidence="19" id="KW-1185">Reference proteome</keyword>
<evidence type="ECO:0000256" key="16">
    <source>
        <dbReference type="RuleBase" id="RU004996"/>
    </source>
</evidence>
<feature type="binding site" evidence="12">
    <location>
        <position position="525"/>
    </location>
    <ligand>
        <name>substrate</name>
    </ligand>
</feature>
<dbReference type="FunFam" id="3.40.50.970:FF:000003">
    <property type="entry name" value="Transketolase"/>
    <property type="match status" value="1"/>
</dbReference>
<comment type="function">
    <text evidence="16">Catalyzes the transfer of a two-carbon ketol group from a ketose donor to an aldose acceptor, via a covalent intermediate with the cofactor thiamine pyrophosphate.</text>
</comment>
<feature type="binding site" evidence="12">
    <location>
        <position position="466"/>
    </location>
    <ligand>
        <name>substrate</name>
    </ligand>
</feature>
<keyword evidence="5 14" id="KW-0479">Metal-binding</keyword>
<evidence type="ECO:0000259" key="17">
    <source>
        <dbReference type="SMART" id="SM00861"/>
    </source>
</evidence>
<dbReference type="GO" id="GO:0005829">
    <property type="term" value="C:cytosol"/>
    <property type="evidence" value="ECO:0007669"/>
    <property type="project" value="TreeGrafter"/>
</dbReference>
<dbReference type="OrthoDB" id="8732661at2"/>
<feature type="binding site" evidence="14">
    <location>
        <position position="197"/>
    </location>
    <ligand>
        <name>Mg(2+)</name>
        <dbReference type="ChEBI" id="CHEBI:18420"/>
    </ligand>
</feature>
<proteinExistence type="inferred from homology"/>
<feature type="binding site" evidence="12">
    <location>
        <position position="38"/>
    </location>
    <ligand>
        <name>substrate</name>
    </ligand>
</feature>
<gene>
    <name evidence="18" type="ORF">HYPDE_29993</name>
</gene>
<feature type="binding site" evidence="14">
    <location>
        <position position="195"/>
    </location>
    <ligand>
        <name>Mg(2+)</name>
        <dbReference type="ChEBI" id="CHEBI:18420"/>
    </ligand>
</feature>
<evidence type="ECO:0000256" key="4">
    <source>
        <dbReference type="ARBA" id="ARBA00022679"/>
    </source>
</evidence>
<comment type="similarity">
    <text evidence="1 16">Belongs to the transketolase family.</text>
</comment>
<dbReference type="KEGG" id="hdt:HYPDE_29993"/>
<accession>N0B3V9</accession>
<comment type="subunit">
    <text evidence="2 16">Homodimer.</text>
</comment>
<dbReference type="NCBIfam" id="TIGR00232">
    <property type="entry name" value="tktlase_bact"/>
    <property type="match status" value="1"/>
</dbReference>
<evidence type="ECO:0000256" key="12">
    <source>
        <dbReference type="PIRSR" id="PIRSR605478-2"/>
    </source>
</evidence>
<dbReference type="EMBL" id="CP005587">
    <property type="protein sequence ID" value="AGK57673.1"/>
    <property type="molecule type" value="Genomic_DNA"/>
</dbReference>
<dbReference type="PROSITE" id="PS00801">
    <property type="entry name" value="TRANSKETOLASE_1"/>
    <property type="match status" value="1"/>
</dbReference>
<evidence type="ECO:0000256" key="8">
    <source>
        <dbReference type="ARBA" id="ARBA00023052"/>
    </source>
</evidence>
<dbReference type="SMART" id="SM00861">
    <property type="entry name" value="Transket_pyr"/>
    <property type="match status" value="1"/>
</dbReference>
<evidence type="ECO:0000313" key="19">
    <source>
        <dbReference type="Proteomes" id="UP000005952"/>
    </source>
</evidence>
<sequence length="667" mass="70729">MSKAQSKVVTSPAPSVRDMANAIRALAMDAVQAANSGHPGMPMGMADVATVLFTEALKFDPAVPSWANRDRFVLSAGHGSMLLYALLHLTGYPGMTIDELKNFRQFGSKTAGHPEYGHAPGIETTTGPLGQGLANAVGIALSERLLAARVGNDLIDYHTYVIAGDGCLMEGISQEAISLAGHLKLGKLIVLWDDNSISIDGATSLSVSDNEIERFTASGWNTARVDGYDPTAIAAAIKAAKANTSRPWLIACKTVIGYGAPNKAGKSSAHGEPLGAEEIKATRERLDWPYQPFDVPDHILSAWRAVGSRGTKVYADWAKRLSTANAEAKALIGGRKIETAVAAAIAEAKTAFAADTAKRATRVWSQLTLERLVPALPELIGGSADLTGSNGTKTKHHASVTPENFAGNYVHYGVREHGMAAAMNGIALSNSFIPYGGTFLVFTDYCRPSIRLSALMQQRVIYVMTHDSIGLGEDGPTHQPVEHLSALRAIPNVYVFRPADGIETAECWELAIAAKRTPSILALSRQAVPNLRSDGSENRSAKGAYLIKSPEGKRDVTLLATGSEVGVAVEAAAELAKSGISAAVVSMPSFELFRAQPESYQNDILGEAPRIAIEAGVAQSWYEWLRKSDKFVGMSGFGASAPAGKLFEHFGITAVHVADIARQAVAS</sequence>
<dbReference type="HOGENOM" id="CLU_009227_0_0_5"/>
<dbReference type="GO" id="GO:0006098">
    <property type="term" value="P:pentose-phosphate shunt"/>
    <property type="evidence" value="ECO:0007669"/>
    <property type="project" value="TreeGrafter"/>
</dbReference>
<evidence type="ECO:0000256" key="15">
    <source>
        <dbReference type="PIRSR" id="PIRSR605478-5"/>
    </source>
</evidence>
<comment type="cofactor">
    <cofactor evidence="13">
        <name>thiamine diphosphate</name>
        <dbReference type="ChEBI" id="CHEBI:58937"/>
    </cofactor>
    <text evidence="13">Binds 1 thiamine pyrophosphate per subunit. During the reaction, the substrate forms a covalent intermediate with the cofactor.</text>
</comment>
<dbReference type="EC" id="2.2.1.1" evidence="3 10"/>
<evidence type="ECO:0000256" key="3">
    <source>
        <dbReference type="ARBA" id="ARBA00013152"/>
    </source>
</evidence>
<dbReference type="PANTHER" id="PTHR43522:SF2">
    <property type="entry name" value="TRANSKETOLASE 1-RELATED"/>
    <property type="match status" value="1"/>
</dbReference>
<reference evidence="18 19" key="1">
    <citation type="journal article" date="2013" name="Genome Announc.">
        <title>Genome sequences for three denitrifying bacterial strains isolated from a uranium- and nitrate-contaminated subsurface environment.</title>
        <authorList>
            <person name="Venkatramanan R."/>
            <person name="Prakash O."/>
            <person name="Woyke T."/>
            <person name="Chain P."/>
            <person name="Goodwin L.A."/>
            <person name="Watson D."/>
            <person name="Brooks S."/>
            <person name="Kostka J.E."/>
            <person name="Green S.J."/>
        </authorList>
    </citation>
    <scope>NUCLEOTIDE SEQUENCE [LARGE SCALE GENOMIC DNA]</scope>
    <source>
        <strain evidence="18 19">1NES1</strain>
    </source>
</reference>
<evidence type="ECO:0000256" key="10">
    <source>
        <dbReference type="NCBIfam" id="TIGR00232"/>
    </source>
</evidence>
<name>N0B3V9_9HYPH</name>
<feature type="binding site" evidence="12">
    <location>
        <position position="362"/>
    </location>
    <ligand>
        <name>substrate</name>
    </ligand>
</feature>
<dbReference type="Pfam" id="PF22613">
    <property type="entry name" value="Transketolase_C_1"/>
    <property type="match status" value="1"/>
</dbReference>
<keyword evidence="8 13" id="KW-0786">Thiamine pyrophosphate</keyword>
<organism evidence="18 19">
    <name type="scientific">Hyphomicrobium denitrificans 1NES1</name>
    <dbReference type="NCBI Taxonomy" id="670307"/>
    <lineage>
        <taxon>Bacteria</taxon>
        <taxon>Pseudomonadati</taxon>
        <taxon>Pseudomonadota</taxon>
        <taxon>Alphaproteobacteria</taxon>
        <taxon>Hyphomicrobiales</taxon>
        <taxon>Hyphomicrobiaceae</taxon>
        <taxon>Hyphomicrobium</taxon>
    </lineage>
</organism>
<feature type="site" description="Important for catalytic activity" evidence="15">
    <location>
        <position position="270"/>
    </location>
</feature>
<dbReference type="InterPro" id="IPR005475">
    <property type="entry name" value="Transketolase-like_Pyr-bd"/>
</dbReference>
<dbReference type="InterPro" id="IPR005478">
    <property type="entry name" value="Transketolase_bac-like"/>
</dbReference>
<dbReference type="InterPro" id="IPR020826">
    <property type="entry name" value="Transketolase_BS"/>
</dbReference>
<evidence type="ECO:0000256" key="9">
    <source>
        <dbReference type="ARBA" id="ARBA00049473"/>
    </source>
</evidence>
<feature type="binding site" evidence="13">
    <location>
        <position position="195"/>
    </location>
    <ligand>
        <name>thiamine diphosphate</name>
        <dbReference type="ChEBI" id="CHEBI:58937"/>
    </ligand>
</feature>
<comment type="cofactor">
    <cofactor evidence="16">
        <name>Mg(2+)</name>
        <dbReference type="ChEBI" id="CHEBI:18420"/>
    </cofactor>
    <cofactor evidence="16">
        <name>Ca(2+)</name>
        <dbReference type="ChEBI" id="CHEBI:29108"/>
    </cofactor>
    <cofactor evidence="16">
        <name>Mn(2+)</name>
        <dbReference type="ChEBI" id="CHEBI:29035"/>
    </cofactor>
    <cofactor evidence="16">
        <name>Co(2+)</name>
        <dbReference type="ChEBI" id="CHEBI:48828"/>
    </cofactor>
    <text evidence="16">Binds 1 Mg(2+) ion per subunit. Can also utilize other divalent metal cations, such as Ca(2+), Mn(2+) and Co(2+).</text>
</comment>
<dbReference type="SUPFAM" id="SSF52922">
    <property type="entry name" value="TK C-terminal domain-like"/>
    <property type="match status" value="1"/>
</dbReference>
<evidence type="ECO:0000256" key="13">
    <source>
        <dbReference type="PIRSR" id="PIRSR605478-3"/>
    </source>
</evidence>
<feature type="binding site" evidence="12">
    <location>
        <position position="474"/>
    </location>
    <ligand>
        <name>substrate</name>
    </ligand>
</feature>
<feature type="binding site" evidence="13">
    <location>
        <begin position="127"/>
        <end position="129"/>
    </location>
    <ligand>
        <name>thiamine diphosphate</name>
        <dbReference type="ChEBI" id="CHEBI:58937"/>
    </ligand>
</feature>
<dbReference type="InterPro" id="IPR005474">
    <property type="entry name" value="Transketolase_N"/>
</dbReference>
<dbReference type="Gene3D" id="3.40.50.970">
    <property type="match status" value="2"/>
</dbReference>
<dbReference type="PANTHER" id="PTHR43522">
    <property type="entry name" value="TRANSKETOLASE"/>
    <property type="match status" value="1"/>
</dbReference>
<dbReference type="Pfam" id="PF02779">
    <property type="entry name" value="Transket_pyr"/>
    <property type="match status" value="1"/>
</dbReference>
<dbReference type="InterPro" id="IPR033247">
    <property type="entry name" value="Transketolase_fam"/>
</dbReference>
<evidence type="ECO:0000256" key="5">
    <source>
        <dbReference type="ARBA" id="ARBA00022723"/>
    </source>
</evidence>
<feature type="binding site" evidence="12">
    <location>
        <position position="270"/>
    </location>
    <ligand>
        <name>substrate</name>
    </ligand>
</feature>
<dbReference type="Proteomes" id="UP000005952">
    <property type="component" value="Chromosome"/>
</dbReference>
<comment type="cofactor">
    <cofactor evidence="14">
        <name>Mg(2+)</name>
        <dbReference type="ChEBI" id="CHEBI:18420"/>
    </cofactor>
    <text evidence="14">Binds 1 Mg(2+) ion per subunit. Can also utilize other divalent metal cations, such as Ca(2+), Mn(2+) and Co(2+).</text>
</comment>
<protein>
    <recommendedName>
        <fullName evidence="3 10">Transketolase</fullName>
        <ecNumber evidence="3 10">2.2.1.1</ecNumber>
    </recommendedName>
</protein>
<dbReference type="Gene3D" id="3.40.50.920">
    <property type="match status" value="1"/>
</dbReference>
<dbReference type="AlphaFoldDB" id="N0B3V9"/>
<dbReference type="InterPro" id="IPR009014">
    <property type="entry name" value="Transketo_C/PFOR_II"/>
</dbReference>
<feature type="binding site" evidence="13">
    <location>
        <position position="270"/>
    </location>
    <ligand>
        <name>thiamine diphosphate</name>
        <dbReference type="ChEBI" id="CHEBI:58937"/>
    </ligand>
</feature>
<dbReference type="SUPFAM" id="SSF52518">
    <property type="entry name" value="Thiamin diphosphate-binding fold (THDP-binding)"/>
    <property type="match status" value="2"/>
</dbReference>